<dbReference type="SUPFAM" id="SSF56112">
    <property type="entry name" value="Protein kinase-like (PK-like)"/>
    <property type="match status" value="2"/>
</dbReference>
<feature type="region of interest" description="Disordered" evidence="3">
    <location>
        <begin position="1039"/>
        <end position="1064"/>
    </location>
</feature>
<name>W4M3N0_9BACT</name>
<dbReference type="Pfam" id="PF00069">
    <property type="entry name" value="Pkinase"/>
    <property type="match status" value="2"/>
</dbReference>
<dbReference type="EMBL" id="AZHX01001079">
    <property type="protein sequence ID" value="ETX04954.1"/>
    <property type="molecule type" value="Genomic_DNA"/>
</dbReference>
<keyword evidence="1" id="KW-0547">Nucleotide-binding</keyword>
<dbReference type="InterPro" id="IPR049832">
    <property type="entry name" value="BREX_PglW"/>
</dbReference>
<evidence type="ECO:0000256" key="2">
    <source>
        <dbReference type="ARBA" id="ARBA00022840"/>
    </source>
</evidence>
<evidence type="ECO:0000313" key="7">
    <source>
        <dbReference type="Proteomes" id="UP000019140"/>
    </source>
</evidence>
<dbReference type="InterPro" id="IPR011009">
    <property type="entry name" value="Kinase-like_dom_sf"/>
</dbReference>
<evidence type="ECO:0000259" key="4">
    <source>
        <dbReference type="PROSITE" id="PS50011"/>
    </source>
</evidence>
<evidence type="ECO:0008006" key="8">
    <source>
        <dbReference type="Google" id="ProtNLM"/>
    </source>
</evidence>
<dbReference type="PROSITE" id="PS50011">
    <property type="entry name" value="PROTEIN_KINASE_DOM"/>
    <property type="match status" value="2"/>
</dbReference>
<dbReference type="SMART" id="SM00220">
    <property type="entry name" value="S_TKc"/>
    <property type="match status" value="1"/>
</dbReference>
<dbReference type="AlphaFoldDB" id="W4M3N0"/>
<dbReference type="GO" id="GO:0005524">
    <property type="term" value="F:ATP binding"/>
    <property type="evidence" value="ECO:0007669"/>
    <property type="project" value="UniProtKB-KW"/>
</dbReference>
<gene>
    <name evidence="6" type="ORF">ETSY2_25830</name>
</gene>
<dbReference type="GO" id="GO:0035556">
    <property type="term" value="P:intracellular signal transduction"/>
    <property type="evidence" value="ECO:0007669"/>
    <property type="project" value="TreeGrafter"/>
</dbReference>
<dbReference type="PANTHER" id="PTHR24346:SF30">
    <property type="entry name" value="MATERNAL EMBRYONIC LEUCINE ZIPPER KINASE"/>
    <property type="match status" value="1"/>
</dbReference>
<organism evidence="6 7">
    <name type="scientific">Candidatus Entotheonella gemina</name>
    <dbReference type="NCBI Taxonomy" id="1429439"/>
    <lineage>
        <taxon>Bacteria</taxon>
        <taxon>Pseudomonadati</taxon>
        <taxon>Nitrospinota/Tectimicrobiota group</taxon>
        <taxon>Candidatus Tectimicrobiota</taxon>
        <taxon>Candidatus Entotheonellia</taxon>
        <taxon>Candidatus Entotheonellales</taxon>
        <taxon>Candidatus Entotheonellaceae</taxon>
        <taxon>Candidatus Entotheonella</taxon>
    </lineage>
</organism>
<feature type="domain" description="Protein kinase" evidence="4">
    <location>
        <begin position="211"/>
        <end position="519"/>
    </location>
</feature>
<feature type="region of interest" description="Disordered" evidence="3">
    <location>
        <begin position="871"/>
        <end position="891"/>
    </location>
</feature>
<keyword evidence="2" id="KW-0067">ATP-binding</keyword>
<dbReference type="InterPro" id="IPR011528">
    <property type="entry name" value="NERD"/>
</dbReference>
<reference evidence="6 7" key="1">
    <citation type="journal article" date="2014" name="Nature">
        <title>An environmental bacterial taxon with a large and distinct metabolic repertoire.</title>
        <authorList>
            <person name="Wilson M.C."/>
            <person name="Mori T."/>
            <person name="Ruckert C."/>
            <person name="Uria A.R."/>
            <person name="Helf M.J."/>
            <person name="Takada K."/>
            <person name="Gernert C."/>
            <person name="Steffens U.A."/>
            <person name="Heycke N."/>
            <person name="Schmitt S."/>
            <person name="Rinke C."/>
            <person name="Helfrich E.J."/>
            <person name="Brachmann A.O."/>
            <person name="Gurgui C."/>
            <person name="Wakimoto T."/>
            <person name="Kracht M."/>
            <person name="Crusemann M."/>
            <person name="Hentschel U."/>
            <person name="Abe I."/>
            <person name="Matsunaga S."/>
            <person name="Kalinowski J."/>
            <person name="Takeyama H."/>
            <person name="Piel J."/>
        </authorList>
    </citation>
    <scope>NUCLEOTIDE SEQUENCE [LARGE SCALE GENOMIC DNA]</scope>
    <source>
        <strain evidence="7">TSY2</strain>
    </source>
</reference>
<dbReference type="NCBIfam" id="NF033442">
    <property type="entry name" value="BREX_PglW"/>
    <property type="match status" value="1"/>
</dbReference>
<dbReference type="PROSITE" id="PS50965">
    <property type="entry name" value="NERD"/>
    <property type="match status" value="1"/>
</dbReference>
<feature type="domain" description="NERD" evidence="5">
    <location>
        <begin position="11"/>
        <end position="128"/>
    </location>
</feature>
<keyword evidence="7" id="KW-1185">Reference proteome</keyword>
<accession>W4M3N0</accession>
<dbReference type="PATRIC" id="fig|1429439.4.peg.4384"/>
<protein>
    <recommendedName>
        <fullName evidence="8">Protein kinase</fullName>
    </recommendedName>
</protein>
<dbReference type="GO" id="GO:0005737">
    <property type="term" value="C:cytoplasm"/>
    <property type="evidence" value="ECO:0007669"/>
    <property type="project" value="TreeGrafter"/>
</dbReference>
<evidence type="ECO:0000313" key="6">
    <source>
        <dbReference type="EMBL" id="ETX04954.1"/>
    </source>
</evidence>
<feature type="domain" description="Protein kinase" evidence="4">
    <location>
        <begin position="523"/>
        <end position="783"/>
    </location>
</feature>
<dbReference type="Proteomes" id="UP000019140">
    <property type="component" value="Unassembled WGS sequence"/>
</dbReference>
<evidence type="ECO:0000256" key="1">
    <source>
        <dbReference type="ARBA" id="ARBA00022741"/>
    </source>
</evidence>
<sequence length="1064" mass="119042">MNHRWTAVTESGFQWEQEALNYIREQLPDQEPFRAWANFEFMAEDGSINEVDLLVISLYKIFLVEIKSWAGRITGDAGTWTRENRGHQTSLDNPLLLTNRKAKKLKSLLARQPAFNKQGVPYVEPIIFLSSPAVRCDLTGPARVGVYLRPDQTPKGEPHILGILTGTSKPALSPPDMMAERLKSSVSAALARAMDQAGIRRSQRAYRVGEYRIEQLLHENDVYQDWQASHTSLPKAAKKRVRIYPAARQDSALSREERRQAAEREYQILEGISHAGILKVETFCEHERGYAVVFEHDSGAKRLDWFLHDQSANLDVGARLDLVRQIAETLRYGHERRLYHRALSPQTILVTAPDQPHRQIKIFDWQTARRKSAATDTAHMTTDDPLHLSLFGDPQSLCYMAPEAFTMMTQPQLDAQRLDIFALGAIAYHVFSGLPPASTIDELRHKCEAGPGLYISDVMDGAGERLHELIQISTMPAVVDRWETVRDFLNELHKVEDELTAPEPEATVHPLDARAHDRLAGGFEVKKRLGQGSTCVALLVVRDDGREGVLKVALRPELNPRLTAEGQTLQHLRHQNIVALYDQVEINGHAALFMALAGTENKAGAYTLAQRLRHEGRLSLDLLHRFGEHLISVANDLEQKGIAHRDIKPENIGVGETPSGALTLILFDFSLSTTPADNIRAGTPPYLDPFLHRRPNRRWDVYAEHFAVAMTLYEMGTGTLPTWGDGQSDAGTLDCEVTIDSELFDPTLRDHLTRFFAKALHSDYQQRFDHAEDMLRAWQRAFIALDQPAAETDHGLPDDWSQVLSEVSEETPLTALGLNARVLDALARMGAQTVGEVGRIPRRRLYRTQGLGQQTIKTVRNLAEQIDSTFPTPPLMPPPEPDDVPGAPEQPRLSVDRMASQLIPRRMEKTAQSQLMALLGLNGDAGHWPSLQGVAEQLSASVSVLRDILWQAQQRWGKHAWMTFLRTEIAAILDKHGGIVTADELTHAVLLSRGSSRRGEDRWRLAQAVAVAAVETELIREGARLGLYRGTAHFFGGEHARHGHVSGRSGSPRGLRRTIGPVRR</sequence>
<evidence type="ECO:0000256" key="3">
    <source>
        <dbReference type="SAM" id="MobiDB-lite"/>
    </source>
</evidence>
<dbReference type="Gene3D" id="1.10.510.10">
    <property type="entry name" value="Transferase(Phosphotransferase) domain 1"/>
    <property type="match status" value="2"/>
</dbReference>
<comment type="caution">
    <text evidence="6">The sequence shown here is derived from an EMBL/GenBank/DDBJ whole genome shotgun (WGS) entry which is preliminary data.</text>
</comment>
<dbReference type="SUPFAM" id="SSF47789">
    <property type="entry name" value="C-terminal domain of RNA polymerase alpha subunit"/>
    <property type="match status" value="1"/>
</dbReference>
<dbReference type="GO" id="GO:0004674">
    <property type="term" value="F:protein serine/threonine kinase activity"/>
    <property type="evidence" value="ECO:0007669"/>
    <property type="project" value="TreeGrafter"/>
</dbReference>
<dbReference type="HOGENOM" id="CLU_005315_0_0_7"/>
<dbReference type="Pfam" id="PF08378">
    <property type="entry name" value="NERD"/>
    <property type="match status" value="1"/>
</dbReference>
<dbReference type="PANTHER" id="PTHR24346">
    <property type="entry name" value="MAP/MICROTUBULE AFFINITY-REGULATING KINASE"/>
    <property type="match status" value="1"/>
</dbReference>
<dbReference type="Gene3D" id="1.10.150.20">
    <property type="entry name" value="5' to 3' exonuclease, C-terminal subdomain"/>
    <property type="match status" value="1"/>
</dbReference>
<evidence type="ECO:0000259" key="5">
    <source>
        <dbReference type="PROSITE" id="PS50965"/>
    </source>
</evidence>
<proteinExistence type="predicted"/>
<dbReference type="InterPro" id="IPR000719">
    <property type="entry name" value="Prot_kinase_dom"/>
</dbReference>